<dbReference type="InterPro" id="IPR043504">
    <property type="entry name" value="Peptidase_S1_PA_chymotrypsin"/>
</dbReference>
<dbReference type="OMA" id="WIMESID"/>
<dbReference type="Proteomes" id="UP000887565">
    <property type="component" value="Unplaced"/>
</dbReference>
<dbReference type="PANTHER" id="PTHR24256">
    <property type="entry name" value="TRYPTASE-RELATED"/>
    <property type="match status" value="1"/>
</dbReference>
<protein>
    <submittedName>
        <fullName evidence="6">Peptidase S1 domain-containing protein</fullName>
    </submittedName>
</protein>
<feature type="signal peptide" evidence="3">
    <location>
        <begin position="1"/>
        <end position="19"/>
    </location>
</feature>
<accession>A0A915K7F6</accession>
<feature type="chain" id="PRO_5037433069" evidence="3">
    <location>
        <begin position="20"/>
        <end position="369"/>
    </location>
</feature>
<keyword evidence="5" id="KW-1185">Reference proteome</keyword>
<dbReference type="PROSITE" id="PS00134">
    <property type="entry name" value="TRYPSIN_HIS"/>
    <property type="match status" value="1"/>
</dbReference>
<evidence type="ECO:0000256" key="2">
    <source>
        <dbReference type="ARBA" id="ARBA00024195"/>
    </source>
</evidence>
<reference evidence="6" key="1">
    <citation type="submission" date="2022-11" db="UniProtKB">
        <authorList>
            <consortium name="WormBaseParasite"/>
        </authorList>
    </citation>
    <scope>IDENTIFICATION</scope>
</reference>
<evidence type="ECO:0000256" key="1">
    <source>
        <dbReference type="ARBA" id="ARBA00023157"/>
    </source>
</evidence>
<dbReference type="Pfam" id="PF00089">
    <property type="entry name" value="Trypsin"/>
    <property type="match status" value="1"/>
</dbReference>
<evidence type="ECO:0000313" key="6">
    <source>
        <dbReference type="WBParaSite" id="nRc.2.0.1.t34631-RA"/>
    </source>
</evidence>
<comment type="similarity">
    <text evidence="2">Belongs to the peptidase S1 family. CLIP subfamily.</text>
</comment>
<feature type="domain" description="Peptidase S1" evidence="4">
    <location>
        <begin position="27"/>
        <end position="259"/>
    </location>
</feature>
<evidence type="ECO:0000259" key="4">
    <source>
        <dbReference type="PROSITE" id="PS50240"/>
    </source>
</evidence>
<evidence type="ECO:0000256" key="3">
    <source>
        <dbReference type="SAM" id="SignalP"/>
    </source>
</evidence>
<dbReference type="WBParaSite" id="nRc.2.0.1.t34631-RA">
    <property type="protein sequence ID" value="nRc.2.0.1.t34631-RA"/>
    <property type="gene ID" value="nRc.2.0.1.g34631"/>
</dbReference>
<name>A0A915K7F6_ROMCU</name>
<dbReference type="GO" id="GO:0004252">
    <property type="term" value="F:serine-type endopeptidase activity"/>
    <property type="evidence" value="ECO:0007669"/>
    <property type="project" value="InterPro"/>
</dbReference>
<dbReference type="InterPro" id="IPR018114">
    <property type="entry name" value="TRYPSIN_HIS"/>
</dbReference>
<organism evidence="5 6">
    <name type="scientific">Romanomermis culicivorax</name>
    <name type="common">Nematode worm</name>
    <dbReference type="NCBI Taxonomy" id="13658"/>
    <lineage>
        <taxon>Eukaryota</taxon>
        <taxon>Metazoa</taxon>
        <taxon>Ecdysozoa</taxon>
        <taxon>Nematoda</taxon>
        <taxon>Enoplea</taxon>
        <taxon>Dorylaimia</taxon>
        <taxon>Mermithida</taxon>
        <taxon>Mermithoidea</taxon>
        <taxon>Mermithidae</taxon>
        <taxon>Romanomermis</taxon>
    </lineage>
</organism>
<dbReference type="PROSITE" id="PS50240">
    <property type="entry name" value="TRYPSIN_DOM"/>
    <property type="match status" value="1"/>
</dbReference>
<keyword evidence="3" id="KW-0732">Signal</keyword>
<dbReference type="InterPro" id="IPR001254">
    <property type="entry name" value="Trypsin_dom"/>
</dbReference>
<dbReference type="InterPro" id="IPR009003">
    <property type="entry name" value="Peptidase_S1_PA"/>
</dbReference>
<dbReference type="InterPro" id="IPR051487">
    <property type="entry name" value="Ser/Thr_Proteases_Immune/Dev"/>
</dbReference>
<dbReference type="Gene3D" id="2.40.10.10">
    <property type="entry name" value="Trypsin-like serine proteases"/>
    <property type="match status" value="1"/>
</dbReference>
<dbReference type="AlphaFoldDB" id="A0A915K7F6"/>
<evidence type="ECO:0000313" key="5">
    <source>
        <dbReference type="Proteomes" id="UP000887565"/>
    </source>
</evidence>
<dbReference type="SMART" id="SM00020">
    <property type="entry name" value="Tryp_SPc"/>
    <property type="match status" value="1"/>
</dbReference>
<keyword evidence="1" id="KW-1015">Disulfide bond</keyword>
<dbReference type="GO" id="GO:0006508">
    <property type="term" value="P:proteolysis"/>
    <property type="evidence" value="ECO:0007669"/>
    <property type="project" value="InterPro"/>
</dbReference>
<dbReference type="SUPFAM" id="SSF50494">
    <property type="entry name" value="Trypsin-like serine proteases"/>
    <property type="match status" value="1"/>
</dbReference>
<sequence length="369" mass="41659">MIELFVSLLLAAYNPIINSAQIRLKRVENGRPVSPNSEPWMAILNLDLSPVCGAFLVSRNPNLHKGLTNEFSDILLTAGHCVVDKPGRTYFSHSRLSVSFGKHLWYVPEANQVNVAVIQVVVHPKFQKSPLMYDIAVLKLMKPVRMSKYIKPILLSTNTVQPLQECLVSGWGHHWNGNVPQVILRSAKVYNLTDNAMTLQGNVPSNIRISTGDSGSPLICTSENQTLAMGVVSNSDSDYILDHFTSIPHVLPWIMESIDTIDHLRVFNHLLEVYSTRQISSYGMNEIEYLSPGVFGHLSTMFDKQLSFSYMDQINFKQIWFMESLNDKVKILQDTFYMYDTIGFAFVKGVYECVVVCYLENRNGIMGKA</sequence>
<proteinExistence type="inferred from homology"/>